<comment type="caution">
    <text evidence="2">The sequence shown here is derived from an EMBL/GenBank/DDBJ whole genome shotgun (WGS) entry which is preliminary data.</text>
</comment>
<dbReference type="PRINTS" id="PR00080">
    <property type="entry name" value="SDRFAMILY"/>
</dbReference>
<proteinExistence type="predicted"/>
<dbReference type="InterPro" id="IPR036291">
    <property type="entry name" value="NAD(P)-bd_dom_sf"/>
</dbReference>
<keyword evidence="1" id="KW-0560">Oxidoreductase</keyword>
<dbReference type="Proteomes" id="UP000784294">
    <property type="component" value="Unassembled WGS sequence"/>
</dbReference>
<keyword evidence="3" id="KW-1185">Reference proteome</keyword>
<dbReference type="PANTHER" id="PTHR43157">
    <property type="entry name" value="PHOSPHATIDYLINOSITOL-GLYCAN BIOSYNTHESIS CLASS F PROTEIN-RELATED"/>
    <property type="match status" value="1"/>
</dbReference>
<dbReference type="PANTHER" id="PTHR43157:SF31">
    <property type="entry name" value="PHOSPHATIDYLINOSITOL-GLYCAN BIOSYNTHESIS CLASS F PROTEIN"/>
    <property type="match status" value="1"/>
</dbReference>
<evidence type="ECO:0000256" key="1">
    <source>
        <dbReference type="ARBA" id="ARBA00023002"/>
    </source>
</evidence>
<gene>
    <name evidence="2" type="ORF">PXEA_LOCUS11761</name>
</gene>
<dbReference type="Gene3D" id="3.40.50.720">
    <property type="entry name" value="NAD(P)-binding Rossmann-like Domain"/>
    <property type="match status" value="1"/>
</dbReference>
<dbReference type="SUPFAM" id="SSF51735">
    <property type="entry name" value="NAD(P)-binding Rossmann-fold domains"/>
    <property type="match status" value="1"/>
</dbReference>
<protein>
    <submittedName>
        <fullName evidence="2">Uncharacterized protein</fullName>
    </submittedName>
</protein>
<dbReference type="Pfam" id="PF13561">
    <property type="entry name" value="adh_short_C2"/>
    <property type="match status" value="1"/>
</dbReference>
<dbReference type="OrthoDB" id="191139at2759"/>
<sequence length="175" mass="20017">MERLDLASLKSVREFAERMLKRYSQLHFLINNAGVMPCTYELTVDGFEMHIGVNHIGHFHLTCLLLPSLRSAAPDSRVINVSSMVNRFCLDLRLPDLSFSQEDYSPFKAYCQSKMANIVFTVELARRLKESGITVVSLHPGAVRTGIQRHWNVFLRVSFLVSETFFSFPFVRAIC</sequence>
<reference evidence="2" key="1">
    <citation type="submission" date="2018-11" db="EMBL/GenBank/DDBJ databases">
        <authorList>
            <consortium name="Pathogen Informatics"/>
        </authorList>
    </citation>
    <scope>NUCLEOTIDE SEQUENCE</scope>
</reference>
<accession>A0A3S5A2W2</accession>
<dbReference type="EMBL" id="CAAALY010036493">
    <property type="protein sequence ID" value="VEL18321.1"/>
    <property type="molecule type" value="Genomic_DNA"/>
</dbReference>
<evidence type="ECO:0000313" key="2">
    <source>
        <dbReference type="EMBL" id="VEL18321.1"/>
    </source>
</evidence>
<organism evidence="2 3">
    <name type="scientific">Protopolystoma xenopodis</name>
    <dbReference type="NCBI Taxonomy" id="117903"/>
    <lineage>
        <taxon>Eukaryota</taxon>
        <taxon>Metazoa</taxon>
        <taxon>Spiralia</taxon>
        <taxon>Lophotrochozoa</taxon>
        <taxon>Platyhelminthes</taxon>
        <taxon>Monogenea</taxon>
        <taxon>Polyopisthocotylea</taxon>
        <taxon>Polystomatidea</taxon>
        <taxon>Polystomatidae</taxon>
        <taxon>Protopolystoma</taxon>
    </lineage>
</organism>
<dbReference type="GO" id="GO:0016491">
    <property type="term" value="F:oxidoreductase activity"/>
    <property type="evidence" value="ECO:0007669"/>
    <property type="project" value="UniProtKB-KW"/>
</dbReference>
<evidence type="ECO:0000313" key="3">
    <source>
        <dbReference type="Proteomes" id="UP000784294"/>
    </source>
</evidence>
<name>A0A3S5A2W2_9PLAT</name>
<dbReference type="AlphaFoldDB" id="A0A3S5A2W2"/>
<dbReference type="InterPro" id="IPR002347">
    <property type="entry name" value="SDR_fam"/>
</dbReference>
<dbReference type="PRINTS" id="PR00081">
    <property type="entry name" value="GDHRDH"/>
</dbReference>